<dbReference type="InterPro" id="IPR002083">
    <property type="entry name" value="MATH/TRAF_dom"/>
</dbReference>
<evidence type="ECO:0000313" key="2">
    <source>
        <dbReference type="EMBL" id="GBN19517.1"/>
    </source>
</evidence>
<dbReference type="InterPro" id="IPR008974">
    <property type="entry name" value="TRAF-like"/>
</dbReference>
<dbReference type="PROSITE" id="PS50144">
    <property type="entry name" value="MATH"/>
    <property type="match status" value="1"/>
</dbReference>
<organism evidence="2 3">
    <name type="scientific">Araneus ventricosus</name>
    <name type="common">Orbweaver spider</name>
    <name type="synonym">Epeira ventricosa</name>
    <dbReference type="NCBI Taxonomy" id="182803"/>
    <lineage>
        <taxon>Eukaryota</taxon>
        <taxon>Metazoa</taxon>
        <taxon>Ecdysozoa</taxon>
        <taxon>Arthropoda</taxon>
        <taxon>Chelicerata</taxon>
        <taxon>Arachnida</taxon>
        <taxon>Araneae</taxon>
        <taxon>Araneomorphae</taxon>
        <taxon>Entelegynae</taxon>
        <taxon>Araneoidea</taxon>
        <taxon>Araneidae</taxon>
        <taxon>Araneus</taxon>
    </lineage>
</organism>
<evidence type="ECO:0000313" key="3">
    <source>
        <dbReference type="Proteomes" id="UP000499080"/>
    </source>
</evidence>
<sequence>MRKFTFIWFIQNYSYCWHDECEELESPTFFAEMMQQTSWNLLLYPRGNGDPDFISLFLKRCDDYNGPEKIALNFELSILDAEGRDLESNKIDFEFQKGASYGLSDFFERPDNNLVGRAFTSDILRVCCTMWIGEGEVDKEALSYAKTRIGLKKISFIKTIETFSTLIPNMKKTFDVTFVSKGALKLSLNVYVKSEPGSEDDVMVEIFLDSQNAHLITCQI</sequence>
<evidence type="ECO:0000259" key="1">
    <source>
        <dbReference type="PROSITE" id="PS50144"/>
    </source>
</evidence>
<dbReference type="Proteomes" id="UP000499080">
    <property type="component" value="Unassembled WGS sequence"/>
</dbReference>
<protein>
    <recommendedName>
        <fullName evidence="1">MATH domain-containing protein</fullName>
    </recommendedName>
</protein>
<feature type="non-terminal residue" evidence="2">
    <location>
        <position position="220"/>
    </location>
</feature>
<comment type="caution">
    <text evidence="2">The sequence shown here is derived from an EMBL/GenBank/DDBJ whole genome shotgun (WGS) entry which is preliminary data.</text>
</comment>
<name>A0A4Y2M1D7_ARAVE</name>
<proteinExistence type="predicted"/>
<dbReference type="Pfam" id="PF22486">
    <property type="entry name" value="MATH_2"/>
    <property type="match status" value="1"/>
</dbReference>
<dbReference type="AlphaFoldDB" id="A0A4Y2M1D7"/>
<gene>
    <name evidence="2" type="ORF">AVEN_62217_1</name>
</gene>
<accession>A0A4Y2M1D7</accession>
<reference evidence="2 3" key="1">
    <citation type="journal article" date="2019" name="Sci. Rep.">
        <title>Orb-weaving spider Araneus ventricosus genome elucidates the spidroin gene catalogue.</title>
        <authorList>
            <person name="Kono N."/>
            <person name="Nakamura H."/>
            <person name="Ohtoshi R."/>
            <person name="Moran D.A.P."/>
            <person name="Shinohara A."/>
            <person name="Yoshida Y."/>
            <person name="Fujiwara M."/>
            <person name="Mori M."/>
            <person name="Tomita M."/>
            <person name="Arakawa K."/>
        </authorList>
    </citation>
    <scope>NUCLEOTIDE SEQUENCE [LARGE SCALE GENOMIC DNA]</scope>
</reference>
<dbReference type="EMBL" id="BGPR01279295">
    <property type="protein sequence ID" value="GBN19517.1"/>
    <property type="molecule type" value="Genomic_DNA"/>
</dbReference>
<dbReference type="OrthoDB" id="687163at2759"/>
<keyword evidence="3" id="KW-1185">Reference proteome</keyword>
<feature type="domain" description="MATH" evidence="1">
    <location>
        <begin position="3"/>
        <end position="130"/>
    </location>
</feature>
<dbReference type="SUPFAM" id="SSF49599">
    <property type="entry name" value="TRAF domain-like"/>
    <property type="match status" value="1"/>
</dbReference>
<dbReference type="Gene3D" id="2.60.210.10">
    <property type="entry name" value="Apoptosis, Tumor Necrosis Factor Receptor Associated Protein 2, Chain A"/>
    <property type="match status" value="1"/>
</dbReference>